<dbReference type="PANTHER" id="PTHR34223">
    <property type="entry name" value="OS11G0201299 PROTEIN"/>
    <property type="match status" value="1"/>
</dbReference>
<dbReference type="Proteomes" id="UP001231189">
    <property type="component" value="Unassembled WGS sequence"/>
</dbReference>
<reference evidence="2" key="1">
    <citation type="submission" date="2023-07" db="EMBL/GenBank/DDBJ databases">
        <title>A chromosome-level genome assembly of Lolium multiflorum.</title>
        <authorList>
            <person name="Chen Y."/>
            <person name="Copetti D."/>
            <person name="Kolliker R."/>
            <person name="Studer B."/>
        </authorList>
    </citation>
    <scope>NUCLEOTIDE SEQUENCE</scope>
    <source>
        <strain evidence="2">02402/16</strain>
        <tissue evidence="2">Leaf</tissue>
    </source>
</reference>
<accession>A0AAD8SA16</accession>
<evidence type="ECO:0000313" key="2">
    <source>
        <dbReference type="EMBL" id="KAK1647979.1"/>
    </source>
</evidence>
<dbReference type="InterPro" id="IPR001810">
    <property type="entry name" value="F-box_dom"/>
</dbReference>
<keyword evidence="3" id="KW-1185">Reference proteome</keyword>
<gene>
    <name evidence="2" type="ORF">QYE76_065784</name>
</gene>
<protein>
    <recommendedName>
        <fullName evidence="1">F-box domain-containing protein</fullName>
    </recommendedName>
</protein>
<proteinExistence type="predicted"/>
<dbReference type="SUPFAM" id="SSF81383">
    <property type="entry name" value="F-box domain"/>
    <property type="match status" value="1"/>
</dbReference>
<sequence>MDISRNRKAKLGDAAGARGRDRLSELPDCLLHVILSQLKARQVVRTCVLSRRWRNLWLSSPCLDVDTSEFLLPHAAPRPPPPPDIRMWPFHFALGPVAANHAPPQLPRQHIAHEEFYYEFEDFVDCLLVHRSAGGTPPLDTLRLRIPLWSLNTEWMLSAHSNTSKYTSWVRRGLRCSPAALDVSGFVKLPALASSVTRRLTKLRLDRVILHHDFAEHLMSGLPVLEDLEISGTDLSGLPRIQSGTLKHLAVDSSSASTLNTNGRLAFHIVAPRLVSLHLAVEFRHLVFFGVLVQEAPRLVQASIRLVDRPELRQIRGSIYHSQDDRALVKSLCDLLGSLSHVRALKLSGFHDMTMVQQRIPLFPQFPRGNQWMQDHNFMPGLGIGPPNYMPLPHPETIIAASNPYQYMPYNMHQPAMSLLVRPMLQTILEEESVGLPVFNGLTSLVLDECEAGLDFETLWRFLHKTPVLEELTLKNCQCQMFPNDSEMEPPQTIFETATSTVSPNLKSVEIMYDDRNAGEGRGQHKVQVNEVSSDMIKWKLPATTMIRFTKLPKH</sequence>
<dbReference type="PANTHER" id="PTHR34223:SF103">
    <property type="entry name" value="F-BOX DOMAIN-CONTAINING PROTEIN"/>
    <property type="match status" value="1"/>
</dbReference>
<dbReference type="PROSITE" id="PS50181">
    <property type="entry name" value="FBOX"/>
    <property type="match status" value="1"/>
</dbReference>
<dbReference type="InterPro" id="IPR053781">
    <property type="entry name" value="F-box_AtFBL13-like"/>
</dbReference>
<dbReference type="SUPFAM" id="SSF52058">
    <property type="entry name" value="L domain-like"/>
    <property type="match status" value="1"/>
</dbReference>
<feature type="domain" description="F-box" evidence="1">
    <location>
        <begin position="20"/>
        <end position="56"/>
    </location>
</feature>
<comment type="caution">
    <text evidence="2">The sequence shown here is derived from an EMBL/GenBank/DDBJ whole genome shotgun (WGS) entry which is preliminary data.</text>
</comment>
<dbReference type="EMBL" id="JAUUTY010000004">
    <property type="protein sequence ID" value="KAK1647979.1"/>
    <property type="molecule type" value="Genomic_DNA"/>
</dbReference>
<dbReference type="Pfam" id="PF00646">
    <property type="entry name" value="F-box"/>
    <property type="match status" value="1"/>
</dbReference>
<dbReference type="CDD" id="cd22160">
    <property type="entry name" value="F-box_AtFBL13-like"/>
    <property type="match status" value="1"/>
</dbReference>
<dbReference type="InterPro" id="IPR036047">
    <property type="entry name" value="F-box-like_dom_sf"/>
</dbReference>
<dbReference type="AlphaFoldDB" id="A0AAD8SA16"/>
<dbReference type="InterPro" id="IPR053197">
    <property type="entry name" value="F-box_SCFL_complex_component"/>
</dbReference>
<evidence type="ECO:0000259" key="1">
    <source>
        <dbReference type="PROSITE" id="PS50181"/>
    </source>
</evidence>
<name>A0AAD8SA16_LOLMU</name>
<dbReference type="Gene3D" id="1.20.1280.50">
    <property type="match status" value="1"/>
</dbReference>
<organism evidence="2 3">
    <name type="scientific">Lolium multiflorum</name>
    <name type="common">Italian ryegrass</name>
    <name type="synonym">Lolium perenne subsp. multiflorum</name>
    <dbReference type="NCBI Taxonomy" id="4521"/>
    <lineage>
        <taxon>Eukaryota</taxon>
        <taxon>Viridiplantae</taxon>
        <taxon>Streptophyta</taxon>
        <taxon>Embryophyta</taxon>
        <taxon>Tracheophyta</taxon>
        <taxon>Spermatophyta</taxon>
        <taxon>Magnoliopsida</taxon>
        <taxon>Liliopsida</taxon>
        <taxon>Poales</taxon>
        <taxon>Poaceae</taxon>
        <taxon>BOP clade</taxon>
        <taxon>Pooideae</taxon>
        <taxon>Poodae</taxon>
        <taxon>Poeae</taxon>
        <taxon>Poeae Chloroplast Group 2 (Poeae type)</taxon>
        <taxon>Loliodinae</taxon>
        <taxon>Loliinae</taxon>
        <taxon>Lolium</taxon>
    </lineage>
</organism>
<dbReference type="Gene3D" id="3.80.10.10">
    <property type="entry name" value="Ribonuclease Inhibitor"/>
    <property type="match status" value="1"/>
</dbReference>
<dbReference type="InterPro" id="IPR032675">
    <property type="entry name" value="LRR_dom_sf"/>
</dbReference>
<evidence type="ECO:0000313" key="3">
    <source>
        <dbReference type="Proteomes" id="UP001231189"/>
    </source>
</evidence>